<dbReference type="KEGG" id="aot:AcetOri_orf04837"/>
<dbReference type="Pfam" id="PF13489">
    <property type="entry name" value="Methyltransf_23"/>
    <property type="match status" value="1"/>
</dbReference>
<accession>A0A0D6NK68</accession>
<dbReference type="Proteomes" id="UP000270034">
    <property type="component" value="Chromosome"/>
</dbReference>
<keyword evidence="1" id="KW-0489">Methyltransferase</keyword>
<gene>
    <name evidence="2" type="ORF">Abor_014_185</name>
    <name evidence="1" type="ORF">AcetOrient_orf04837</name>
</gene>
<organism evidence="1 4">
    <name type="scientific">Acetobacter orientalis</name>
    <dbReference type="NCBI Taxonomy" id="146474"/>
    <lineage>
        <taxon>Bacteria</taxon>
        <taxon>Pseudomonadati</taxon>
        <taxon>Pseudomonadota</taxon>
        <taxon>Alphaproteobacteria</taxon>
        <taxon>Acetobacterales</taxon>
        <taxon>Acetobacteraceae</taxon>
        <taxon>Acetobacter</taxon>
    </lineage>
</organism>
<dbReference type="GO" id="GO:0008168">
    <property type="term" value="F:methyltransferase activity"/>
    <property type="evidence" value="ECO:0007669"/>
    <property type="project" value="UniProtKB-KW"/>
</dbReference>
<dbReference type="AlphaFoldDB" id="A0A2Z5ZLC8"/>
<protein>
    <submittedName>
        <fullName evidence="1">Methyltransferase type 11</fullName>
    </submittedName>
</protein>
<dbReference type="SUPFAM" id="SSF53335">
    <property type="entry name" value="S-adenosyl-L-methionine-dependent methyltransferases"/>
    <property type="match status" value="1"/>
</dbReference>
<dbReference type="RefSeq" id="WP_048841045.1">
    <property type="nucleotide sequence ID" value="NZ_BAMX01000014.1"/>
</dbReference>
<evidence type="ECO:0000313" key="4">
    <source>
        <dbReference type="Proteomes" id="UP000270034"/>
    </source>
</evidence>
<evidence type="ECO:0000313" key="2">
    <source>
        <dbReference type="EMBL" id="GAN66020.1"/>
    </source>
</evidence>
<dbReference type="STRING" id="1231341.Abor_014_185"/>
<dbReference type="GeneID" id="76204172"/>
<reference evidence="2 3" key="1">
    <citation type="submission" date="2012-11" db="EMBL/GenBank/DDBJ databases">
        <title>Whole genome sequence of Acetobacter orientalis 21F-2.</title>
        <authorList>
            <person name="Azuma Y."/>
            <person name="Higashiura N."/>
            <person name="Hirakawa H."/>
            <person name="Matsushita K."/>
        </authorList>
    </citation>
    <scope>NUCLEOTIDE SEQUENCE [LARGE SCALE GENOMIC DNA]</scope>
    <source>
        <strain evidence="2 3">21F-2</strain>
    </source>
</reference>
<sequence length="259" mass="29714">MNKEVNVNLSSCFSFNVNGIAQCPVCRKIKAHFFFEKEGYPIYKCQGCDFLFTHPYPDDATLAHHYAHNYRGATAEFYPKAADRRWRGFWRSLPFAHYVARKDVLDMGCGGGFMVEAFARLGARASGLDISENSISYARTRWPHYNFYCEDPAAFRKRKLTFDFVFSSEVLEHVPGPDEFMKTLAAVTRPGGFVYISAPDAGHPAVPQDCAMWQDICPPEHLQWFNHNNLELLFAQYGFKVHRKYKSKSPAHSVIFQKI</sequence>
<keyword evidence="3" id="KW-1185">Reference proteome</keyword>
<evidence type="ECO:0000313" key="3">
    <source>
        <dbReference type="Proteomes" id="UP000032670"/>
    </source>
</evidence>
<reference evidence="1 4" key="2">
    <citation type="submission" date="2018-02" db="EMBL/GenBank/DDBJ databases">
        <title>Acetobacter orientalis genome.</title>
        <authorList>
            <person name="Nakashima N."/>
            <person name="Tamura T."/>
        </authorList>
    </citation>
    <scope>NUCLEOTIDE SEQUENCE [LARGE SCALE GENOMIC DNA]</scope>
    <source>
        <strain evidence="1 4">FAN1</strain>
    </source>
</reference>
<dbReference type="CDD" id="cd02440">
    <property type="entry name" value="AdoMet_MTases"/>
    <property type="match status" value="1"/>
</dbReference>
<dbReference type="PANTHER" id="PTHR43861:SF6">
    <property type="entry name" value="METHYLTRANSFERASE TYPE 11"/>
    <property type="match status" value="1"/>
</dbReference>
<accession>A0A2Z5ZLC8</accession>
<dbReference type="PANTHER" id="PTHR43861">
    <property type="entry name" value="TRANS-ACONITATE 2-METHYLTRANSFERASE-RELATED"/>
    <property type="match status" value="1"/>
</dbReference>
<keyword evidence="1" id="KW-0808">Transferase</keyword>
<dbReference type="EMBL" id="AP018515">
    <property type="protein sequence ID" value="BBC81554.1"/>
    <property type="molecule type" value="Genomic_DNA"/>
</dbReference>
<dbReference type="GO" id="GO:0032259">
    <property type="term" value="P:methylation"/>
    <property type="evidence" value="ECO:0007669"/>
    <property type="project" value="UniProtKB-KW"/>
</dbReference>
<name>A0A2Z5ZLC8_9PROT</name>
<proteinExistence type="predicted"/>
<evidence type="ECO:0000313" key="1">
    <source>
        <dbReference type="EMBL" id="BBC81554.1"/>
    </source>
</evidence>
<dbReference type="InterPro" id="IPR029063">
    <property type="entry name" value="SAM-dependent_MTases_sf"/>
</dbReference>
<dbReference type="Proteomes" id="UP000032670">
    <property type="component" value="Unassembled WGS sequence"/>
</dbReference>
<dbReference type="Gene3D" id="3.40.50.150">
    <property type="entry name" value="Vaccinia Virus protein VP39"/>
    <property type="match status" value="1"/>
</dbReference>
<dbReference type="EMBL" id="BAMX01000014">
    <property type="protein sequence ID" value="GAN66020.1"/>
    <property type="molecule type" value="Genomic_DNA"/>
</dbReference>